<accession>A0A372LPQ3</accession>
<evidence type="ECO:0000313" key="3">
    <source>
        <dbReference type="EMBL" id="RFU70099.1"/>
    </source>
</evidence>
<evidence type="ECO:0000259" key="2">
    <source>
        <dbReference type="PROSITE" id="PS51832"/>
    </source>
</evidence>
<dbReference type="PANTHER" id="PTHR43155">
    <property type="entry name" value="CYCLIC DI-GMP PHOSPHODIESTERASE PA4108-RELATED"/>
    <property type="match status" value="1"/>
</dbReference>
<dbReference type="PROSITE" id="PS51832">
    <property type="entry name" value="HD_GYP"/>
    <property type="match status" value="1"/>
</dbReference>
<dbReference type="OrthoDB" id="9759601at2"/>
<dbReference type="SMART" id="SM00471">
    <property type="entry name" value="HDc"/>
    <property type="match status" value="1"/>
</dbReference>
<dbReference type="Proteomes" id="UP000264541">
    <property type="component" value="Unassembled WGS sequence"/>
</dbReference>
<dbReference type="Gene3D" id="1.10.3210.10">
    <property type="entry name" value="Hypothetical protein af1432"/>
    <property type="match status" value="1"/>
</dbReference>
<feature type="domain" description="HD" evidence="1">
    <location>
        <begin position="134"/>
        <end position="257"/>
    </location>
</feature>
<comment type="caution">
    <text evidence="3">The sequence shown here is derived from an EMBL/GenBank/DDBJ whole genome shotgun (WGS) entry which is preliminary data.</text>
</comment>
<reference evidence="3 4" key="1">
    <citation type="submission" date="2018-08" db="EMBL/GenBank/DDBJ databases">
        <title>Bacillus chawlae sp. nov., Bacillus glennii sp. nov., and Bacillus saganii sp. nov. Isolated from the Vehicle Assembly Building at Kennedy Space Center where the Viking Spacecraft were Assembled.</title>
        <authorList>
            <person name="Seuylemezian A."/>
            <person name="Vaishampayan P."/>
        </authorList>
    </citation>
    <scope>NUCLEOTIDE SEQUENCE [LARGE SCALE GENOMIC DNA]</scope>
    <source>
        <strain evidence="3 4">V47-23a</strain>
    </source>
</reference>
<evidence type="ECO:0000259" key="1">
    <source>
        <dbReference type="PROSITE" id="PS51831"/>
    </source>
</evidence>
<gene>
    <name evidence="3" type="ORF">D0469_07910</name>
</gene>
<protein>
    <submittedName>
        <fullName evidence="3">HD-GYP domain-containing protein</fullName>
    </submittedName>
</protein>
<dbReference type="CDD" id="cd00077">
    <property type="entry name" value="HDc"/>
    <property type="match status" value="1"/>
</dbReference>
<dbReference type="EMBL" id="QVTE01000017">
    <property type="protein sequence ID" value="RFU70099.1"/>
    <property type="molecule type" value="Genomic_DNA"/>
</dbReference>
<name>A0A372LPQ3_9BACI</name>
<dbReference type="InterPro" id="IPR037522">
    <property type="entry name" value="HD_GYP_dom"/>
</dbReference>
<dbReference type="AlphaFoldDB" id="A0A372LPQ3"/>
<sequence length="367" mass="41207">MRLINTDTLIPGLKLGRSLYNENGQILLKDGVELTERMIQRLMELNIPFVYIQERRTEHIKPARAISEDLQREAIKTIVDTFAHIQKEDKNASIVIEKAAKQINELIRHILKEIHGNKELLSLLADVFIHDNYIFTHSLNVTLYSLAIGIEMKLNQKQIETLGMGAILHDVGKMLVPAKILMKPDKLTAEEFAEMKKHSELGFQLLRNAVTVPLVVAHCAYQHHERLDGTGYPRGIKGEDIHLFGRIIAVADVFDAVTSNRVYRKAMLPHEGLEILYAGSATQFEVHIVEAFRRAVAIYPVGLMVELSDGRIGVVSKQNPGLSDRPVIEILEENAQAVEPYEVNLKDRFDLLIVSCDTAISVAAITG</sequence>
<dbReference type="InterPro" id="IPR003607">
    <property type="entry name" value="HD/PDEase_dom"/>
</dbReference>
<dbReference type="SUPFAM" id="SSF109604">
    <property type="entry name" value="HD-domain/PDEase-like"/>
    <property type="match status" value="1"/>
</dbReference>
<dbReference type="Pfam" id="PF13487">
    <property type="entry name" value="HD_5"/>
    <property type="match status" value="1"/>
</dbReference>
<feature type="domain" description="HD-GYP" evidence="2">
    <location>
        <begin position="112"/>
        <end position="309"/>
    </location>
</feature>
<proteinExistence type="predicted"/>
<dbReference type="InterPro" id="IPR006674">
    <property type="entry name" value="HD_domain"/>
</dbReference>
<dbReference type="PROSITE" id="PS51831">
    <property type="entry name" value="HD"/>
    <property type="match status" value="1"/>
</dbReference>
<dbReference type="NCBIfam" id="TIGR00277">
    <property type="entry name" value="HDIG"/>
    <property type="match status" value="1"/>
</dbReference>
<evidence type="ECO:0000313" key="4">
    <source>
        <dbReference type="Proteomes" id="UP000264541"/>
    </source>
</evidence>
<organism evidence="3 4">
    <name type="scientific">Peribacillus saganii</name>
    <dbReference type="NCBI Taxonomy" id="2303992"/>
    <lineage>
        <taxon>Bacteria</taxon>
        <taxon>Bacillati</taxon>
        <taxon>Bacillota</taxon>
        <taxon>Bacilli</taxon>
        <taxon>Bacillales</taxon>
        <taxon>Bacillaceae</taxon>
        <taxon>Peribacillus</taxon>
    </lineage>
</organism>
<dbReference type="RefSeq" id="WP_117326123.1">
    <property type="nucleotide sequence ID" value="NZ_QVTE01000017.1"/>
</dbReference>
<dbReference type="PANTHER" id="PTHR43155:SF2">
    <property type="entry name" value="CYCLIC DI-GMP PHOSPHODIESTERASE PA4108"/>
    <property type="match status" value="1"/>
</dbReference>
<keyword evidence="4" id="KW-1185">Reference proteome</keyword>
<dbReference type="InterPro" id="IPR006675">
    <property type="entry name" value="HDIG_dom"/>
</dbReference>